<dbReference type="PANTHER" id="PTHR31560:SF0">
    <property type="entry name" value="UPF0652 PROTEIN C22H10.08"/>
    <property type="match status" value="1"/>
</dbReference>
<feature type="region of interest" description="Disordered" evidence="1">
    <location>
        <begin position="84"/>
        <end position="114"/>
    </location>
</feature>
<dbReference type="EMBL" id="JASJQH010007347">
    <property type="protein sequence ID" value="KAK9710378.1"/>
    <property type="molecule type" value="Genomic_DNA"/>
</dbReference>
<gene>
    <name evidence="3" type="ORF">K7432_008468</name>
</gene>
<dbReference type="InterPro" id="IPR018553">
    <property type="entry name" value="E2_Ub-conjug_enz"/>
</dbReference>
<feature type="compositionally biased region" description="Basic and acidic residues" evidence="1">
    <location>
        <begin position="96"/>
        <end position="114"/>
    </location>
</feature>
<protein>
    <recommendedName>
        <fullName evidence="2">Non-canonical E2 ubiquitin-conjugating enzyme C-terminal domain-containing protein</fullName>
    </recommendedName>
</protein>
<accession>A0ABR2VYI4</accession>
<evidence type="ECO:0000256" key="1">
    <source>
        <dbReference type="SAM" id="MobiDB-lite"/>
    </source>
</evidence>
<dbReference type="PANTHER" id="PTHR31560">
    <property type="entry name" value="UPF0652 PROTEIN C16A11.03C-RELATED"/>
    <property type="match status" value="1"/>
</dbReference>
<dbReference type="InterPro" id="IPR057668">
    <property type="entry name" value="E2_Ub-conjug_enz_C"/>
</dbReference>
<evidence type="ECO:0000259" key="2">
    <source>
        <dbReference type="Pfam" id="PF09418"/>
    </source>
</evidence>
<sequence length="607" mass="69799">MASPPSADNKAMLTRILDLQNPEDDLELRVSEPEETSSETGEGGVTGLCIECGDTPSIQRCLQCRDEFCELCYGSLHRTGTRRSHQVQKLQAPSKPAEEDVEMKGGEMESKGVEVKRKRSITLTSNFDKVSNKETNSSGAVMDSTWFEERSKYIPLRLEFKERKLLRLLEASLNVSEYTDKVDVYSHQSKTKRMVAQIRDICAILSGLVVASDYKEGQRLIQDHSFPENAEFFQTIFEIGRRYKIMNPARMRSAFGKLMYLLQDSMIPQVKDMLQFSCVKEITTVHAFLEASRALDMLEDDQINIATREIIADGKSRTQIQTEIKQKERAIEYLSRHYANENISNEELKVCLYSIGDNHSFLRTNRDPCDKMIHYLTTYFRPDYAEPLYDLSIMAGRGGARLTHSHQHQYQFVLQSLILWREIQYDMFKLWYLSEQDMLDENNPYRLRNTGQGLNRVQSAPRVSKAMRQIVSKVQREIGHWVGSSVVHLGDDLVPSSFHFIDKYTQVPRILNPIVTCLERIEELVRNPELNTYLEETWGGPDTLKKEILADFFRYAFDGSGGANFFEAGSCIDGRLTSCWNWCSQIEKKPFFPVFLLTGFMGFDGEF</sequence>
<feature type="region of interest" description="Disordered" evidence="1">
    <location>
        <begin position="18"/>
        <end position="43"/>
    </location>
</feature>
<keyword evidence="4" id="KW-1185">Reference proteome</keyword>
<feature type="domain" description="Non-canonical E2 ubiquitin-conjugating enzyme C-terminal" evidence="2">
    <location>
        <begin position="150"/>
        <end position="605"/>
    </location>
</feature>
<organism evidence="3 4">
    <name type="scientific">Basidiobolus ranarum</name>
    <dbReference type="NCBI Taxonomy" id="34480"/>
    <lineage>
        <taxon>Eukaryota</taxon>
        <taxon>Fungi</taxon>
        <taxon>Fungi incertae sedis</taxon>
        <taxon>Zoopagomycota</taxon>
        <taxon>Entomophthoromycotina</taxon>
        <taxon>Basidiobolomycetes</taxon>
        <taxon>Basidiobolales</taxon>
        <taxon>Basidiobolaceae</taxon>
        <taxon>Basidiobolus</taxon>
    </lineage>
</organism>
<evidence type="ECO:0000313" key="3">
    <source>
        <dbReference type="EMBL" id="KAK9710378.1"/>
    </source>
</evidence>
<reference evidence="3 4" key="1">
    <citation type="submission" date="2023-04" db="EMBL/GenBank/DDBJ databases">
        <title>Genome of Basidiobolus ranarum AG-B5.</title>
        <authorList>
            <person name="Stajich J.E."/>
            <person name="Carter-House D."/>
            <person name="Gryganskyi A."/>
        </authorList>
    </citation>
    <scope>NUCLEOTIDE SEQUENCE [LARGE SCALE GENOMIC DNA]</scope>
    <source>
        <strain evidence="3 4">AG-B5</strain>
    </source>
</reference>
<dbReference type="Proteomes" id="UP001479436">
    <property type="component" value="Unassembled WGS sequence"/>
</dbReference>
<name>A0ABR2VYI4_9FUNG</name>
<dbReference type="Pfam" id="PF09418">
    <property type="entry name" value="DUF2009"/>
    <property type="match status" value="1"/>
</dbReference>
<dbReference type="SUPFAM" id="SSF57845">
    <property type="entry name" value="B-box zinc-binding domain"/>
    <property type="match status" value="1"/>
</dbReference>
<evidence type="ECO:0000313" key="4">
    <source>
        <dbReference type="Proteomes" id="UP001479436"/>
    </source>
</evidence>
<comment type="caution">
    <text evidence="3">The sequence shown here is derived from an EMBL/GenBank/DDBJ whole genome shotgun (WGS) entry which is preliminary data.</text>
</comment>
<proteinExistence type="predicted"/>